<dbReference type="Pfam" id="PF01627">
    <property type="entry name" value="Hpt"/>
    <property type="match status" value="1"/>
</dbReference>
<evidence type="ECO:0000256" key="4">
    <source>
        <dbReference type="PROSITE-ProRule" id="PRU00169"/>
    </source>
</evidence>
<dbReference type="InterPro" id="IPR001789">
    <property type="entry name" value="Sig_transdc_resp-reg_receiver"/>
</dbReference>
<dbReference type="PANTHER" id="PTHR44591:SF3">
    <property type="entry name" value="RESPONSE REGULATORY DOMAIN-CONTAINING PROTEIN"/>
    <property type="match status" value="1"/>
</dbReference>
<keyword evidence="1 4" id="KW-0597">Phosphoprotein</keyword>
<dbReference type="RefSeq" id="WP_114843670.1">
    <property type="nucleotide sequence ID" value="NZ_JBHSPE010000001.1"/>
</dbReference>
<feature type="domain" description="HPt" evidence="6">
    <location>
        <begin position="154"/>
        <end position="251"/>
    </location>
</feature>
<dbReference type="InterPro" id="IPR050595">
    <property type="entry name" value="Bact_response_regulator"/>
</dbReference>
<sequence length="251" mass="27299">MIDTPTKPVLTRPADLGLPRILVADDDPASRLFLADALRKLGMDVEACADGTEAIEYGRRESFDMLLLDCRMPGAGAEQVLTALRNDAQAGSTDSIAVATSAELDTATRQRLLAHGFSDALLKPCELVDLHRIIALAKSGMVEPPLLDDKQALASTGDTQIMQALRGLLHDELATLHQELDQLSNEPEHLAERLHRLRSSCGFCGATALASETIQLQRHLKMDQGDAQVFMTRFRTALLATIKALKKGHDI</sequence>
<name>A0A369UU81_9GAMM</name>
<dbReference type="GO" id="GO:0004672">
    <property type="term" value="F:protein kinase activity"/>
    <property type="evidence" value="ECO:0007669"/>
    <property type="project" value="UniProtKB-ARBA"/>
</dbReference>
<dbReference type="OrthoDB" id="5966285at2"/>
<dbReference type="SUPFAM" id="SSF47226">
    <property type="entry name" value="Histidine-containing phosphotransfer domain, HPT domain"/>
    <property type="match status" value="1"/>
</dbReference>
<feature type="modified residue" description="Phosphohistidine" evidence="3">
    <location>
        <position position="195"/>
    </location>
</feature>
<dbReference type="Pfam" id="PF00072">
    <property type="entry name" value="Response_reg"/>
    <property type="match status" value="1"/>
</dbReference>
<accession>A0A369UU81</accession>
<reference evidence="7 8" key="1">
    <citation type="submission" date="2018-07" db="EMBL/GenBank/DDBJ databases">
        <title>Dyella tabacisoli L4-6T, whole genome shotgun sequence.</title>
        <authorList>
            <person name="Zhou X.-K."/>
            <person name="Li W.-J."/>
            <person name="Duan Y.-Q."/>
        </authorList>
    </citation>
    <scope>NUCLEOTIDE SEQUENCE [LARGE SCALE GENOMIC DNA]</scope>
    <source>
        <strain evidence="7 8">L4-6</strain>
    </source>
</reference>
<dbReference type="PROSITE" id="PS50894">
    <property type="entry name" value="HPT"/>
    <property type="match status" value="1"/>
</dbReference>
<evidence type="ECO:0000256" key="1">
    <source>
        <dbReference type="ARBA" id="ARBA00022553"/>
    </source>
</evidence>
<dbReference type="PROSITE" id="PS50110">
    <property type="entry name" value="RESPONSE_REGULATORY"/>
    <property type="match status" value="1"/>
</dbReference>
<dbReference type="InterPro" id="IPR036641">
    <property type="entry name" value="HPT_dom_sf"/>
</dbReference>
<evidence type="ECO:0000313" key="8">
    <source>
        <dbReference type="Proteomes" id="UP000253782"/>
    </source>
</evidence>
<evidence type="ECO:0000259" key="5">
    <source>
        <dbReference type="PROSITE" id="PS50110"/>
    </source>
</evidence>
<dbReference type="SUPFAM" id="SSF52172">
    <property type="entry name" value="CheY-like"/>
    <property type="match status" value="1"/>
</dbReference>
<dbReference type="AlphaFoldDB" id="A0A369UU81"/>
<dbReference type="InterPro" id="IPR011006">
    <property type="entry name" value="CheY-like_superfamily"/>
</dbReference>
<keyword evidence="8" id="KW-1185">Reference proteome</keyword>
<evidence type="ECO:0000313" key="7">
    <source>
        <dbReference type="EMBL" id="RDD83278.1"/>
    </source>
</evidence>
<dbReference type="EMBL" id="QQAH01000001">
    <property type="protein sequence ID" value="RDD83278.1"/>
    <property type="molecule type" value="Genomic_DNA"/>
</dbReference>
<feature type="modified residue" description="4-aspartylphosphate" evidence="4">
    <location>
        <position position="69"/>
    </location>
</feature>
<protein>
    <submittedName>
        <fullName evidence="7">Response regulator</fullName>
    </submittedName>
</protein>
<proteinExistence type="predicted"/>
<dbReference type="Gene3D" id="3.40.50.2300">
    <property type="match status" value="1"/>
</dbReference>
<evidence type="ECO:0000256" key="2">
    <source>
        <dbReference type="ARBA" id="ARBA00023012"/>
    </source>
</evidence>
<dbReference type="InterPro" id="IPR008207">
    <property type="entry name" value="Sig_transdc_His_kin_Hpt_dom"/>
</dbReference>
<dbReference type="SMART" id="SM00448">
    <property type="entry name" value="REC"/>
    <property type="match status" value="1"/>
</dbReference>
<evidence type="ECO:0000259" key="6">
    <source>
        <dbReference type="PROSITE" id="PS50894"/>
    </source>
</evidence>
<keyword evidence="2" id="KW-0902">Two-component regulatory system</keyword>
<dbReference type="PANTHER" id="PTHR44591">
    <property type="entry name" value="STRESS RESPONSE REGULATOR PROTEIN 1"/>
    <property type="match status" value="1"/>
</dbReference>
<dbReference type="GO" id="GO:0000160">
    <property type="term" value="P:phosphorelay signal transduction system"/>
    <property type="evidence" value="ECO:0007669"/>
    <property type="project" value="UniProtKB-KW"/>
</dbReference>
<comment type="caution">
    <text evidence="7">The sequence shown here is derived from an EMBL/GenBank/DDBJ whole genome shotgun (WGS) entry which is preliminary data.</text>
</comment>
<organism evidence="7 8">
    <name type="scientific">Dyella tabacisoli</name>
    <dbReference type="NCBI Taxonomy" id="2282381"/>
    <lineage>
        <taxon>Bacteria</taxon>
        <taxon>Pseudomonadati</taxon>
        <taxon>Pseudomonadota</taxon>
        <taxon>Gammaproteobacteria</taxon>
        <taxon>Lysobacterales</taxon>
        <taxon>Rhodanobacteraceae</taxon>
        <taxon>Dyella</taxon>
    </lineage>
</organism>
<dbReference type="CDD" id="cd17546">
    <property type="entry name" value="REC_hyHK_CKI1_RcsC-like"/>
    <property type="match status" value="1"/>
</dbReference>
<gene>
    <name evidence="7" type="ORF">DVJ77_01360</name>
</gene>
<feature type="domain" description="Response regulatory" evidence="5">
    <location>
        <begin position="20"/>
        <end position="138"/>
    </location>
</feature>
<evidence type="ECO:0000256" key="3">
    <source>
        <dbReference type="PROSITE-ProRule" id="PRU00110"/>
    </source>
</evidence>
<dbReference type="Gene3D" id="1.20.120.160">
    <property type="entry name" value="HPT domain"/>
    <property type="match status" value="1"/>
</dbReference>
<dbReference type="Proteomes" id="UP000253782">
    <property type="component" value="Unassembled WGS sequence"/>
</dbReference>